<feature type="domain" description="DUF6532" evidence="2">
    <location>
        <begin position="230"/>
        <end position="414"/>
    </location>
</feature>
<gene>
    <name evidence="3" type="ORF">HD556DRAFT_1312036</name>
</gene>
<dbReference type="AlphaFoldDB" id="A0A9P7DDU3"/>
<sequence length="474" mass="53808">MLLVTAERALYQVEEQQERDGRRQGLLQNTKTSRKNQEPHSSDGSQFTAEDVPLASATVNPLSLKPWFTKVPPQPTPTSRRLSGGWSEDTLTQMPMGTCKLTAAQAKELMMLCNNNLSDNEQEEHYGDRDFIDTRDADVNDFADETTYMDRNVSDDEYSHKDAGRYLSSSDNECDMPLNCKRKCNAEDLSEDSSSPQHHDQRLPCKICKSKGRVAARDYKVAVQQLIKFAIGDFHGWLASEHAYPDRMTQVSWAKEAWKEACVSLDIEIGFNGKIIQMITCRTSHLTSEVKAKLRPLVESIYGFNCSTRESVKAKNRRLVCDLKDKFGLCYCDLGDRKSKTPRSGLFRMRLNQKGANLIWYQNKREEGIMFDKYFSPFPIPALALLYTAAECCIDEWADGKRTDISFSGGEYKEEINDTGRKHAKVDPIEVVHGDYLSDHEIEHAVQEYMQGGNDRNESDATEESDGDNKGEHE</sequence>
<dbReference type="Pfam" id="PF20149">
    <property type="entry name" value="DUF6532"/>
    <property type="match status" value="1"/>
</dbReference>
<proteinExistence type="predicted"/>
<organism evidence="3 4">
    <name type="scientific">Suillus plorans</name>
    <dbReference type="NCBI Taxonomy" id="116603"/>
    <lineage>
        <taxon>Eukaryota</taxon>
        <taxon>Fungi</taxon>
        <taxon>Dikarya</taxon>
        <taxon>Basidiomycota</taxon>
        <taxon>Agaricomycotina</taxon>
        <taxon>Agaricomycetes</taxon>
        <taxon>Agaricomycetidae</taxon>
        <taxon>Boletales</taxon>
        <taxon>Suillineae</taxon>
        <taxon>Suillaceae</taxon>
        <taxon>Suillus</taxon>
    </lineage>
</organism>
<evidence type="ECO:0000313" key="4">
    <source>
        <dbReference type="Proteomes" id="UP000719766"/>
    </source>
</evidence>
<keyword evidence="4" id="KW-1185">Reference proteome</keyword>
<reference evidence="3" key="1">
    <citation type="journal article" date="2020" name="New Phytol.">
        <title>Comparative genomics reveals dynamic genome evolution in host specialist ectomycorrhizal fungi.</title>
        <authorList>
            <person name="Lofgren L.A."/>
            <person name="Nguyen N.H."/>
            <person name="Vilgalys R."/>
            <person name="Ruytinx J."/>
            <person name="Liao H.L."/>
            <person name="Branco S."/>
            <person name="Kuo A."/>
            <person name="LaButti K."/>
            <person name="Lipzen A."/>
            <person name="Andreopoulos W."/>
            <person name="Pangilinan J."/>
            <person name="Riley R."/>
            <person name="Hundley H."/>
            <person name="Na H."/>
            <person name="Barry K."/>
            <person name="Grigoriev I.V."/>
            <person name="Stajich J.E."/>
            <person name="Kennedy P.G."/>
        </authorList>
    </citation>
    <scope>NUCLEOTIDE SEQUENCE</scope>
    <source>
        <strain evidence="3">S12</strain>
    </source>
</reference>
<accession>A0A9P7DDU3</accession>
<dbReference type="OrthoDB" id="2670159at2759"/>
<name>A0A9P7DDU3_9AGAM</name>
<dbReference type="RefSeq" id="XP_041155674.1">
    <property type="nucleotide sequence ID" value="XM_041300608.1"/>
</dbReference>
<evidence type="ECO:0000259" key="2">
    <source>
        <dbReference type="Pfam" id="PF20149"/>
    </source>
</evidence>
<dbReference type="EMBL" id="JABBWE010000068">
    <property type="protein sequence ID" value="KAG1788446.1"/>
    <property type="molecule type" value="Genomic_DNA"/>
</dbReference>
<evidence type="ECO:0000313" key="3">
    <source>
        <dbReference type="EMBL" id="KAG1788446.1"/>
    </source>
</evidence>
<dbReference type="Proteomes" id="UP000719766">
    <property type="component" value="Unassembled WGS sequence"/>
</dbReference>
<dbReference type="InterPro" id="IPR045341">
    <property type="entry name" value="DUF6532"/>
</dbReference>
<comment type="caution">
    <text evidence="3">The sequence shown here is derived from an EMBL/GenBank/DDBJ whole genome shotgun (WGS) entry which is preliminary data.</text>
</comment>
<dbReference type="GeneID" id="64594372"/>
<feature type="region of interest" description="Disordered" evidence="1">
    <location>
        <begin position="65"/>
        <end position="90"/>
    </location>
</feature>
<feature type="region of interest" description="Disordered" evidence="1">
    <location>
        <begin position="449"/>
        <end position="474"/>
    </location>
</feature>
<protein>
    <recommendedName>
        <fullName evidence="2">DUF6532 domain-containing protein</fullName>
    </recommendedName>
</protein>
<evidence type="ECO:0000256" key="1">
    <source>
        <dbReference type="SAM" id="MobiDB-lite"/>
    </source>
</evidence>
<feature type="region of interest" description="Disordered" evidence="1">
    <location>
        <begin position="14"/>
        <end position="47"/>
    </location>
</feature>